<protein>
    <submittedName>
        <fullName evidence="1">Uncharacterized protein</fullName>
    </submittedName>
</protein>
<evidence type="ECO:0000313" key="1">
    <source>
        <dbReference type="EMBL" id="KPH55906.1"/>
    </source>
</evidence>
<name>A0A0N1MQJ9_9HELI</name>
<dbReference type="AlphaFoldDB" id="A0A0N1MQJ9"/>
<dbReference type="PATRIC" id="fig|35818.11.peg.1213"/>
<dbReference type="Proteomes" id="UP000037997">
    <property type="component" value="Unassembled WGS sequence"/>
</dbReference>
<reference evidence="1 2" key="1">
    <citation type="submission" date="2014-06" db="EMBL/GenBank/DDBJ databases">
        <title>Helicobacter pullorum isolates in fresh chicken meat - phenotypic and genotypic features.</title>
        <authorList>
            <person name="Borges V."/>
            <person name="Santos A."/>
            <person name="Correia C.B."/>
            <person name="Saraiva M."/>
            <person name="Menard A."/>
            <person name="Vieira L."/>
            <person name="Sampaio D.A."/>
            <person name="Gomes J.P."/>
            <person name="Oleastro M."/>
        </authorList>
    </citation>
    <scope>NUCLEOTIDE SEQUENCE [LARGE SCALE GENOMIC DNA]</scope>
    <source>
        <strain evidence="1 2">229334/12</strain>
    </source>
</reference>
<dbReference type="RefSeq" id="WP_054197955.1">
    <property type="nucleotide sequence ID" value="NZ_JNOC01000031.1"/>
</dbReference>
<proteinExistence type="predicted"/>
<dbReference type="EMBL" id="JNOC01000031">
    <property type="protein sequence ID" value="KPH55906.1"/>
    <property type="molecule type" value="Genomic_DNA"/>
</dbReference>
<accession>A0A0N1MQJ9</accession>
<comment type="caution">
    <text evidence="1">The sequence shown here is derived from an EMBL/GenBank/DDBJ whole genome shotgun (WGS) entry which is preliminary data.</text>
</comment>
<sequence>MQHILKVSKKREKLIIYINPPYAEATSGTTPTGTGSNKAKVATDNATYLRYKDSMGKASNELFAQFFFRIYNEIPHCILASFSTLKYINSSNFIKFRETLRQDS</sequence>
<evidence type="ECO:0000313" key="2">
    <source>
        <dbReference type="Proteomes" id="UP000037997"/>
    </source>
</evidence>
<gene>
    <name evidence="1" type="ORF">HPU229334_06135</name>
</gene>
<organism evidence="1 2">
    <name type="scientific">Helicobacter pullorum</name>
    <dbReference type="NCBI Taxonomy" id="35818"/>
    <lineage>
        <taxon>Bacteria</taxon>
        <taxon>Pseudomonadati</taxon>
        <taxon>Campylobacterota</taxon>
        <taxon>Epsilonproteobacteria</taxon>
        <taxon>Campylobacterales</taxon>
        <taxon>Helicobacteraceae</taxon>
        <taxon>Helicobacter</taxon>
    </lineage>
</organism>